<comment type="caution">
    <text evidence="2">The sequence shown here is derived from an EMBL/GenBank/DDBJ whole genome shotgun (WGS) entry which is preliminary data.</text>
</comment>
<accession>A0A316E4Q9</accession>
<evidence type="ECO:0000313" key="1">
    <source>
        <dbReference type="EMBL" id="MBD1259501.1"/>
    </source>
</evidence>
<dbReference type="InterPro" id="IPR041662">
    <property type="entry name" value="SusD-like_2"/>
</dbReference>
<sequence>MKKIYNILDKSLLVIAFGIIASSCSDDFYDVNENPNDPSISTPIQTLPAAQVTFAELNGTSMTYVGNMFVYNWATPSNWSANSDFFRYNVSSSFYTNIFETSYASIFKNLTYIENYEDPTGAVDYSSYDVIAQTIKGFQYQYLVDLYGDVPFTEANQRAENTTPVYDDAETVYKSIIDSLTSAANLALNLPENAENPGDSDIIFGGDMEKWAQFANTIKLRMLVRLSNTGQEAYIKEQIALIDANGVGYITADVMANPGYSKNADKQSPFYDYAGYDEGDAETNRHDYTVATDYTIDYLSSTNDPRIGYLYSPSEDADEFKGVWQAINLPGEGYTSDDLSKIGTGLIKSPTQDQPIMLLAEALLIQSEAIVRGYIDGSDAEAKQLYNDAITASFEYLEVEDAATEAETYYSQGVKNVGWDTSSDKIEAIITQKWVILNGTSSIESWIENTRTGFPVDLPVSGDSDGIRPVSLLYPTSEYSRNSENVPPTSREDAFTNYPFWK</sequence>
<reference evidence="2 3" key="1">
    <citation type="submission" date="2018-05" db="EMBL/GenBank/DDBJ databases">
        <title>Genomic Encyclopedia of Archaeal and Bacterial Type Strains, Phase II (KMG-II): from individual species to whole genera.</title>
        <authorList>
            <person name="Goeker M."/>
        </authorList>
    </citation>
    <scope>NUCLEOTIDE SEQUENCE [LARGE SCALE GENOMIC DNA]</scope>
    <source>
        <strain evidence="2 3">DSM 23514</strain>
    </source>
</reference>
<organism evidence="2 3">
    <name type="scientific">Maribacter polysiphoniae</name>
    <dbReference type="NCBI Taxonomy" id="429344"/>
    <lineage>
        <taxon>Bacteria</taxon>
        <taxon>Pseudomonadati</taxon>
        <taxon>Bacteroidota</taxon>
        <taxon>Flavobacteriia</taxon>
        <taxon>Flavobacteriales</taxon>
        <taxon>Flavobacteriaceae</taxon>
        <taxon>Maribacter</taxon>
    </lineage>
</organism>
<evidence type="ECO:0000313" key="4">
    <source>
        <dbReference type="Proteomes" id="UP000651837"/>
    </source>
</evidence>
<dbReference type="InterPro" id="IPR011990">
    <property type="entry name" value="TPR-like_helical_dom_sf"/>
</dbReference>
<dbReference type="AlphaFoldDB" id="A0A316E4Q9"/>
<gene>
    <name evidence="1" type="ORF">HZY62_02790</name>
    <name evidence="2" type="ORF">LX92_01435</name>
</gene>
<dbReference type="Proteomes" id="UP000245667">
    <property type="component" value="Unassembled WGS sequence"/>
</dbReference>
<evidence type="ECO:0000313" key="2">
    <source>
        <dbReference type="EMBL" id="PWK25066.1"/>
    </source>
</evidence>
<dbReference type="Proteomes" id="UP000651837">
    <property type="component" value="Unassembled WGS sequence"/>
</dbReference>
<dbReference type="OrthoDB" id="725917at2"/>
<protein>
    <submittedName>
        <fullName evidence="2">SusD-like starch-binding protein associating with outer membrane</fullName>
    </submittedName>
    <submittedName>
        <fullName evidence="1">SusD/RagB family nutrient-binding outer membrane lipoprotein</fullName>
    </submittedName>
</protein>
<proteinExistence type="predicted"/>
<evidence type="ECO:0000313" key="3">
    <source>
        <dbReference type="Proteomes" id="UP000245667"/>
    </source>
</evidence>
<keyword evidence="1" id="KW-0449">Lipoprotein</keyword>
<reference evidence="1 4" key="2">
    <citation type="submission" date="2020-07" db="EMBL/GenBank/DDBJ databases">
        <title>The draft genome sequence of Maribacter polysiphoniae KCTC 22021.</title>
        <authorList>
            <person name="Mu L."/>
        </authorList>
    </citation>
    <scope>NUCLEOTIDE SEQUENCE [LARGE SCALE GENOMIC DNA]</scope>
    <source>
        <strain evidence="1 4">KCTC 22021</strain>
    </source>
</reference>
<dbReference type="EMBL" id="QGGQ01000002">
    <property type="protein sequence ID" value="PWK25066.1"/>
    <property type="molecule type" value="Genomic_DNA"/>
</dbReference>
<dbReference type="Pfam" id="PF12771">
    <property type="entry name" value="SusD-like_2"/>
    <property type="match status" value="1"/>
</dbReference>
<keyword evidence="4" id="KW-1185">Reference proteome</keyword>
<name>A0A316E4Q9_9FLAO</name>
<dbReference type="EMBL" id="JACWLN010000001">
    <property type="protein sequence ID" value="MBD1259501.1"/>
    <property type="molecule type" value="Genomic_DNA"/>
</dbReference>
<dbReference type="RefSeq" id="WP_109649575.1">
    <property type="nucleotide sequence ID" value="NZ_JACWLN010000001.1"/>
</dbReference>
<dbReference type="PROSITE" id="PS51257">
    <property type="entry name" value="PROKAR_LIPOPROTEIN"/>
    <property type="match status" value="1"/>
</dbReference>
<dbReference type="Gene3D" id="1.25.40.390">
    <property type="match status" value="1"/>
</dbReference>
<dbReference type="SUPFAM" id="SSF48452">
    <property type="entry name" value="TPR-like"/>
    <property type="match status" value="1"/>
</dbReference>